<keyword evidence="7 9" id="KW-0067">ATP-binding</keyword>
<proteinExistence type="inferred from homology"/>
<keyword evidence="4 9" id="KW-0808">Transferase</keyword>
<organism evidence="12 13">
    <name type="scientific">Coprococcus eutactus</name>
    <dbReference type="NCBI Taxonomy" id="33043"/>
    <lineage>
        <taxon>Bacteria</taxon>
        <taxon>Bacillati</taxon>
        <taxon>Bacillota</taxon>
        <taxon>Clostridia</taxon>
        <taxon>Lachnospirales</taxon>
        <taxon>Lachnospiraceae</taxon>
        <taxon>Coprococcus</taxon>
    </lineage>
</organism>
<dbReference type="Pfam" id="PF08544">
    <property type="entry name" value="GHMP_kinases_C"/>
    <property type="match status" value="1"/>
</dbReference>
<dbReference type="InterPro" id="IPR006204">
    <property type="entry name" value="GHMP_kinase_N_dom"/>
</dbReference>
<evidence type="ECO:0000256" key="6">
    <source>
        <dbReference type="ARBA" id="ARBA00022777"/>
    </source>
</evidence>
<dbReference type="PANTHER" id="PTHR43527:SF2">
    <property type="entry name" value="4-DIPHOSPHOCYTIDYL-2-C-METHYL-D-ERYTHRITOL KINASE, CHLOROPLASTIC"/>
    <property type="match status" value="1"/>
</dbReference>
<comment type="similarity">
    <text evidence="1 9">Belongs to the GHMP kinase family. IspE subfamily.</text>
</comment>
<evidence type="ECO:0000256" key="4">
    <source>
        <dbReference type="ARBA" id="ARBA00022679"/>
    </source>
</evidence>
<dbReference type="Gene3D" id="3.30.230.10">
    <property type="match status" value="1"/>
</dbReference>
<evidence type="ECO:0000256" key="5">
    <source>
        <dbReference type="ARBA" id="ARBA00022741"/>
    </source>
</evidence>
<dbReference type="InterPro" id="IPR004424">
    <property type="entry name" value="IspE"/>
</dbReference>
<protein>
    <recommendedName>
        <fullName evidence="3 9">4-diphosphocytidyl-2-C-methyl-D-erythritol kinase</fullName>
        <shortName evidence="9">CMK</shortName>
        <ecNumber evidence="2 9">2.7.1.148</ecNumber>
    </recommendedName>
    <alternativeName>
        <fullName evidence="8 9">4-(cytidine-5'-diphospho)-2-C-methyl-D-erythritol kinase</fullName>
    </alternativeName>
</protein>
<feature type="domain" description="GHMP kinase N-terminal" evidence="10">
    <location>
        <begin position="66"/>
        <end position="144"/>
    </location>
</feature>
<dbReference type="InterPro" id="IPR013750">
    <property type="entry name" value="GHMP_kinase_C_dom"/>
</dbReference>
<keyword evidence="6 9" id="KW-0418">Kinase</keyword>
<gene>
    <name evidence="9" type="primary">ispE</name>
    <name evidence="12" type="ORF">DWX94_00075</name>
</gene>
<dbReference type="HAMAP" id="MF_00061">
    <property type="entry name" value="IspE"/>
    <property type="match status" value="1"/>
</dbReference>
<dbReference type="GO" id="GO:0005524">
    <property type="term" value="F:ATP binding"/>
    <property type="evidence" value="ECO:0007669"/>
    <property type="project" value="UniProtKB-UniRule"/>
</dbReference>
<dbReference type="Pfam" id="PF00288">
    <property type="entry name" value="GHMP_kinases_N"/>
    <property type="match status" value="1"/>
</dbReference>
<comment type="pathway">
    <text evidence="9">Isoprenoid biosynthesis; isopentenyl diphosphate biosynthesis via DXP pathway; isopentenyl diphosphate from 1-deoxy-D-xylulose 5-phosphate: step 3/6.</text>
</comment>
<dbReference type="SUPFAM" id="SSF55060">
    <property type="entry name" value="GHMP Kinase, C-terminal domain"/>
    <property type="match status" value="1"/>
</dbReference>
<dbReference type="InterPro" id="IPR020568">
    <property type="entry name" value="Ribosomal_Su5_D2-typ_SF"/>
</dbReference>
<evidence type="ECO:0000313" key="13">
    <source>
        <dbReference type="Proteomes" id="UP000283295"/>
    </source>
</evidence>
<evidence type="ECO:0000256" key="3">
    <source>
        <dbReference type="ARBA" id="ARBA00017473"/>
    </source>
</evidence>
<feature type="binding site" evidence="9">
    <location>
        <begin position="94"/>
        <end position="104"/>
    </location>
    <ligand>
        <name>ATP</name>
        <dbReference type="ChEBI" id="CHEBI:30616"/>
    </ligand>
</feature>
<dbReference type="AlphaFoldDB" id="A0A412IVW6"/>
<name>A0A412IVW6_9FIRM</name>
<feature type="active site" evidence="9">
    <location>
        <position position="136"/>
    </location>
</feature>
<dbReference type="GO" id="GO:0016114">
    <property type="term" value="P:terpenoid biosynthetic process"/>
    <property type="evidence" value="ECO:0007669"/>
    <property type="project" value="UniProtKB-UniRule"/>
</dbReference>
<sequence>MEISLNAYGKINLGLDVVRKREDGYHEVKMIMQTVQLYDRLTFCDTKEGSIVIESNSDVLPATEDNIIYKACELVRSTYGITRGVKVSLDKRIPVAAGMAGGSTDAAAAFVAMNKLFDLGLTEGELMKLGVRIGADVPYCIMQGTALSEGIGEILTGIAPMPDCYIAIAKPPVSVSTKWVYQNLKASELERHPDIDGMVAALERGDLRGVTDRMENVLETVTIPEYPEIEQIKNIMIDKGAMNAMMSGSGPTVFGVFEDKDMAQEAVCCLTDMKLVQQACVVMPYNRER</sequence>
<reference evidence="12 13" key="1">
    <citation type="submission" date="2018-08" db="EMBL/GenBank/DDBJ databases">
        <title>A genome reference for cultivated species of the human gut microbiota.</title>
        <authorList>
            <person name="Zou Y."/>
            <person name="Xue W."/>
            <person name="Luo G."/>
        </authorList>
    </citation>
    <scope>NUCLEOTIDE SEQUENCE [LARGE SCALE GENOMIC DNA]</scope>
    <source>
        <strain evidence="12 13">AF22-21</strain>
    </source>
</reference>
<evidence type="ECO:0000256" key="2">
    <source>
        <dbReference type="ARBA" id="ARBA00012052"/>
    </source>
</evidence>
<comment type="caution">
    <text evidence="12">The sequence shown here is derived from an EMBL/GenBank/DDBJ whole genome shotgun (WGS) entry which is preliminary data.</text>
</comment>
<dbReference type="SUPFAM" id="SSF54211">
    <property type="entry name" value="Ribosomal protein S5 domain 2-like"/>
    <property type="match status" value="1"/>
</dbReference>
<evidence type="ECO:0000256" key="1">
    <source>
        <dbReference type="ARBA" id="ARBA00009684"/>
    </source>
</evidence>
<dbReference type="InterPro" id="IPR036554">
    <property type="entry name" value="GHMP_kinase_C_sf"/>
</dbReference>
<dbReference type="Proteomes" id="UP000283295">
    <property type="component" value="Unassembled WGS sequence"/>
</dbReference>
<dbReference type="GO" id="GO:0050515">
    <property type="term" value="F:4-(cytidine 5'-diphospho)-2-C-methyl-D-erythritol kinase activity"/>
    <property type="evidence" value="ECO:0007669"/>
    <property type="project" value="UniProtKB-UniRule"/>
</dbReference>
<dbReference type="NCBIfam" id="TIGR00154">
    <property type="entry name" value="ispE"/>
    <property type="match status" value="1"/>
</dbReference>
<evidence type="ECO:0000256" key="8">
    <source>
        <dbReference type="ARBA" id="ARBA00032554"/>
    </source>
</evidence>
<dbReference type="PIRSF" id="PIRSF010376">
    <property type="entry name" value="IspE"/>
    <property type="match status" value="1"/>
</dbReference>
<dbReference type="OrthoDB" id="9809438at2"/>
<feature type="domain" description="GHMP kinase C-terminal" evidence="11">
    <location>
        <begin position="198"/>
        <end position="270"/>
    </location>
</feature>
<evidence type="ECO:0000259" key="11">
    <source>
        <dbReference type="Pfam" id="PF08544"/>
    </source>
</evidence>
<dbReference type="EC" id="2.7.1.148" evidence="2 9"/>
<dbReference type="Gene3D" id="3.30.70.890">
    <property type="entry name" value="GHMP kinase, C-terminal domain"/>
    <property type="match status" value="1"/>
</dbReference>
<evidence type="ECO:0000256" key="7">
    <source>
        <dbReference type="ARBA" id="ARBA00022840"/>
    </source>
</evidence>
<evidence type="ECO:0000313" key="12">
    <source>
        <dbReference type="EMBL" id="RGS44247.1"/>
    </source>
</evidence>
<comment type="function">
    <text evidence="9">Catalyzes the phosphorylation of the position 2 hydroxy group of 4-diphosphocytidyl-2C-methyl-D-erythritol.</text>
</comment>
<dbReference type="GO" id="GO:0019288">
    <property type="term" value="P:isopentenyl diphosphate biosynthetic process, methylerythritol 4-phosphate pathway"/>
    <property type="evidence" value="ECO:0007669"/>
    <property type="project" value="UniProtKB-UniRule"/>
</dbReference>
<accession>A0A412IVW6</accession>
<dbReference type="EMBL" id="QRVK01000001">
    <property type="protein sequence ID" value="RGS44247.1"/>
    <property type="molecule type" value="Genomic_DNA"/>
</dbReference>
<evidence type="ECO:0000256" key="9">
    <source>
        <dbReference type="HAMAP-Rule" id="MF_00061"/>
    </source>
</evidence>
<dbReference type="UniPathway" id="UPA00056">
    <property type="reaction ID" value="UER00094"/>
</dbReference>
<keyword evidence="5 9" id="KW-0547">Nucleotide-binding</keyword>
<dbReference type="PANTHER" id="PTHR43527">
    <property type="entry name" value="4-DIPHOSPHOCYTIDYL-2-C-METHYL-D-ERYTHRITOL KINASE, CHLOROPLASTIC"/>
    <property type="match status" value="1"/>
</dbReference>
<evidence type="ECO:0000259" key="10">
    <source>
        <dbReference type="Pfam" id="PF00288"/>
    </source>
</evidence>
<feature type="active site" evidence="9">
    <location>
        <position position="10"/>
    </location>
</feature>
<keyword evidence="9" id="KW-0414">Isoprene biosynthesis</keyword>
<dbReference type="InterPro" id="IPR014721">
    <property type="entry name" value="Ribsml_uS5_D2-typ_fold_subgr"/>
</dbReference>
<comment type="catalytic activity">
    <reaction evidence="9">
        <text>4-CDP-2-C-methyl-D-erythritol + ATP = 4-CDP-2-C-methyl-D-erythritol 2-phosphate + ADP + H(+)</text>
        <dbReference type="Rhea" id="RHEA:18437"/>
        <dbReference type="ChEBI" id="CHEBI:15378"/>
        <dbReference type="ChEBI" id="CHEBI:30616"/>
        <dbReference type="ChEBI" id="CHEBI:57823"/>
        <dbReference type="ChEBI" id="CHEBI:57919"/>
        <dbReference type="ChEBI" id="CHEBI:456216"/>
        <dbReference type="EC" id="2.7.1.148"/>
    </reaction>
</comment>